<feature type="transmembrane region" description="Helical" evidence="5">
    <location>
        <begin position="290"/>
        <end position="322"/>
    </location>
</feature>
<dbReference type="PANTHER" id="PTHR43021:SF2">
    <property type="entry name" value="CATION_H+ EXCHANGER DOMAIN-CONTAINING PROTEIN"/>
    <property type="match status" value="1"/>
</dbReference>
<evidence type="ECO:0000256" key="2">
    <source>
        <dbReference type="ARBA" id="ARBA00022692"/>
    </source>
</evidence>
<feature type="transmembrane region" description="Helical" evidence="5">
    <location>
        <begin position="166"/>
        <end position="185"/>
    </location>
</feature>
<dbReference type="InterPro" id="IPR006153">
    <property type="entry name" value="Cation/H_exchanger_TM"/>
</dbReference>
<keyword evidence="4 5" id="KW-0472">Membrane</keyword>
<keyword evidence="2 5" id="KW-0812">Transmembrane</keyword>
<evidence type="ECO:0000313" key="8">
    <source>
        <dbReference type="Proteomes" id="UP000292136"/>
    </source>
</evidence>
<dbReference type="RefSeq" id="WP_130458976.1">
    <property type="nucleotide sequence ID" value="NZ_SHKM01000001.1"/>
</dbReference>
<evidence type="ECO:0000256" key="4">
    <source>
        <dbReference type="ARBA" id="ARBA00023136"/>
    </source>
</evidence>
<feature type="transmembrane region" description="Helical" evidence="5">
    <location>
        <begin position="240"/>
        <end position="270"/>
    </location>
</feature>
<organism evidence="7 8">
    <name type="scientific">Azospira oryzae</name>
    <dbReference type="NCBI Taxonomy" id="146939"/>
    <lineage>
        <taxon>Bacteria</taxon>
        <taxon>Pseudomonadati</taxon>
        <taxon>Pseudomonadota</taxon>
        <taxon>Betaproteobacteria</taxon>
        <taxon>Rhodocyclales</taxon>
        <taxon>Rhodocyclaceae</taxon>
        <taxon>Azospira</taxon>
    </lineage>
</organism>
<name>A0ABY0IV14_9RHOO</name>
<feature type="domain" description="Cation/H+ exchanger transmembrane" evidence="6">
    <location>
        <begin position="27"/>
        <end position="392"/>
    </location>
</feature>
<evidence type="ECO:0000256" key="5">
    <source>
        <dbReference type="SAM" id="Phobius"/>
    </source>
</evidence>
<sequence>MDGNISFAFLPALPPALGPAALFGSLLLAGLFGGELARRLKLPRLLGWLLAGLLLGQAGPWLPPGWSLHPLLGETRLFFDVAVGLILFDLGRRLDLTWFKRDRSLLAAALLESALAFAAMAGVLCLFGFTRVEAGLAAAIGLSTSPAVVLLVAREFRAEGQVTERTLALVAINTLLAFLTATTLLSVAHAENAAPWHKTLLHPLYLLLGSVLLGSLAARLVLWGARLLGKGPESKFSQFILLAGMLLAAVGLAHAFQLSVFLALLVFGLACRQWDSRYALLSVDLGGAAQLFYIVLFVLTGASLPLTAVLAAGLPVLAYLAARSLGKAAGVMLTAPFSRITWRQHAWLSLALLPMSGVAIALVHDLTSLYPQFGERLGNLVLAAVVLLEFLGPLAVQAAFKGAGESRPEGDEHA</sequence>
<dbReference type="Pfam" id="PF00999">
    <property type="entry name" value="Na_H_Exchanger"/>
    <property type="match status" value="1"/>
</dbReference>
<feature type="transmembrane region" description="Helical" evidence="5">
    <location>
        <begin position="346"/>
        <end position="364"/>
    </location>
</feature>
<keyword evidence="8" id="KW-1185">Reference proteome</keyword>
<dbReference type="PANTHER" id="PTHR43021">
    <property type="entry name" value="NA(+)/H(+) ANTIPORTER-RELATED"/>
    <property type="match status" value="1"/>
</dbReference>
<comment type="caution">
    <text evidence="7">The sequence shown here is derived from an EMBL/GenBank/DDBJ whole genome shotgun (WGS) entry which is preliminary data.</text>
</comment>
<feature type="transmembrane region" description="Helical" evidence="5">
    <location>
        <begin position="12"/>
        <end position="33"/>
    </location>
</feature>
<dbReference type="InterPro" id="IPR038770">
    <property type="entry name" value="Na+/solute_symporter_sf"/>
</dbReference>
<comment type="subcellular location">
    <subcellularLocation>
        <location evidence="1">Membrane</location>
        <topology evidence="1">Multi-pass membrane protein</topology>
    </subcellularLocation>
</comment>
<gene>
    <name evidence="7" type="ORF">EV678_1404</name>
</gene>
<dbReference type="EMBL" id="SHKM01000001">
    <property type="protein sequence ID" value="RZT90586.1"/>
    <property type="molecule type" value="Genomic_DNA"/>
</dbReference>
<keyword evidence="3 5" id="KW-1133">Transmembrane helix</keyword>
<dbReference type="Gene3D" id="1.20.1530.20">
    <property type="match status" value="1"/>
</dbReference>
<protein>
    <submittedName>
        <fullName evidence="7">Transporter (CPA2 family)</fullName>
    </submittedName>
</protein>
<feature type="transmembrane region" description="Helical" evidence="5">
    <location>
        <begin position="205"/>
        <end position="228"/>
    </location>
</feature>
<accession>A0ABY0IV14</accession>
<feature type="transmembrane region" description="Helical" evidence="5">
    <location>
        <begin position="376"/>
        <end position="400"/>
    </location>
</feature>
<evidence type="ECO:0000256" key="3">
    <source>
        <dbReference type="ARBA" id="ARBA00022989"/>
    </source>
</evidence>
<dbReference type="Proteomes" id="UP000292136">
    <property type="component" value="Unassembled WGS sequence"/>
</dbReference>
<evidence type="ECO:0000313" key="7">
    <source>
        <dbReference type="EMBL" id="RZT90586.1"/>
    </source>
</evidence>
<evidence type="ECO:0000259" key="6">
    <source>
        <dbReference type="Pfam" id="PF00999"/>
    </source>
</evidence>
<proteinExistence type="predicted"/>
<feature type="transmembrane region" description="Helical" evidence="5">
    <location>
        <begin position="45"/>
        <end position="63"/>
    </location>
</feature>
<feature type="transmembrane region" description="Helical" evidence="5">
    <location>
        <begin position="135"/>
        <end position="154"/>
    </location>
</feature>
<evidence type="ECO:0000256" key="1">
    <source>
        <dbReference type="ARBA" id="ARBA00004141"/>
    </source>
</evidence>
<reference evidence="7 8" key="1">
    <citation type="submission" date="2019-02" db="EMBL/GenBank/DDBJ databases">
        <title>Genomic Encyclopedia of Type Strains, Phase IV (KMG-IV): sequencing the most valuable type-strain genomes for metagenomic binning, comparative biology and taxonomic classification.</title>
        <authorList>
            <person name="Goeker M."/>
        </authorList>
    </citation>
    <scope>NUCLEOTIDE SEQUENCE [LARGE SCALE GENOMIC DNA]</scope>
    <source>
        <strain evidence="7 8">DSM 21223</strain>
    </source>
</reference>
<feature type="transmembrane region" description="Helical" evidence="5">
    <location>
        <begin position="104"/>
        <end position="129"/>
    </location>
</feature>